<dbReference type="AlphaFoldDB" id="A0A1W5ZZ59"/>
<evidence type="ECO:0000256" key="5">
    <source>
        <dbReference type="ARBA" id="ARBA00022840"/>
    </source>
</evidence>
<dbReference type="InterPro" id="IPR027417">
    <property type="entry name" value="P-loop_NTPase"/>
</dbReference>
<accession>A0A1W5ZZ59</accession>
<keyword evidence="7" id="KW-0413">Isomerase</keyword>
<organism evidence="14 15">
    <name type="scientific">Halobacillus mangrovi</name>
    <dbReference type="NCBI Taxonomy" id="402384"/>
    <lineage>
        <taxon>Bacteria</taxon>
        <taxon>Bacillati</taxon>
        <taxon>Bacillota</taxon>
        <taxon>Bacilli</taxon>
        <taxon>Bacillales</taxon>
        <taxon>Bacillaceae</taxon>
        <taxon>Halobacillus</taxon>
    </lineage>
</organism>
<dbReference type="OrthoDB" id="9810135at2"/>
<dbReference type="PANTHER" id="PTHR11070:SF2">
    <property type="entry name" value="ATP-DEPENDENT DNA HELICASE SRS2"/>
    <property type="match status" value="1"/>
</dbReference>
<dbReference type="KEGG" id="hmn:HM131_17655"/>
<evidence type="ECO:0000259" key="13">
    <source>
        <dbReference type="PROSITE" id="PS51217"/>
    </source>
</evidence>
<evidence type="ECO:0000256" key="10">
    <source>
        <dbReference type="ARBA" id="ARBA00048988"/>
    </source>
</evidence>
<evidence type="ECO:0000256" key="7">
    <source>
        <dbReference type="ARBA" id="ARBA00023235"/>
    </source>
</evidence>
<dbReference type="InterPro" id="IPR014016">
    <property type="entry name" value="UvrD-like_ATP-bd"/>
</dbReference>
<dbReference type="GO" id="GO:0003677">
    <property type="term" value="F:DNA binding"/>
    <property type="evidence" value="ECO:0007669"/>
    <property type="project" value="UniProtKB-KW"/>
</dbReference>
<dbReference type="STRING" id="402384.HM131_17655"/>
<dbReference type="GO" id="GO:0000725">
    <property type="term" value="P:recombinational repair"/>
    <property type="evidence" value="ECO:0007669"/>
    <property type="project" value="TreeGrafter"/>
</dbReference>
<dbReference type="Gene3D" id="1.10.10.160">
    <property type="match status" value="1"/>
</dbReference>
<evidence type="ECO:0000256" key="9">
    <source>
        <dbReference type="ARBA" id="ARBA00034808"/>
    </source>
</evidence>
<dbReference type="GO" id="GO:0033202">
    <property type="term" value="C:DNA helicase complex"/>
    <property type="evidence" value="ECO:0007669"/>
    <property type="project" value="TreeGrafter"/>
</dbReference>
<feature type="domain" description="UvrD-like helicase C-terminal" evidence="13">
    <location>
        <begin position="336"/>
        <end position="597"/>
    </location>
</feature>
<evidence type="ECO:0000313" key="15">
    <source>
        <dbReference type="Proteomes" id="UP000192527"/>
    </source>
</evidence>
<evidence type="ECO:0000256" key="11">
    <source>
        <dbReference type="PROSITE-ProRule" id="PRU00560"/>
    </source>
</evidence>
<evidence type="ECO:0000256" key="6">
    <source>
        <dbReference type="ARBA" id="ARBA00023125"/>
    </source>
</evidence>
<dbReference type="PROSITE" id="PS51198">
    <property type="entry name" value="UVRD_HELICASE_ATP_BIND"/>
    <property type="match status" value="1"/>
</dbReference>
<dbReference type="GO" id="GO:0005524">
    <property type="term" value="F:ATP binding"/>
    <property type="evidence" value="ECO:0007669"/>
    <property type="project" value="UniProtKB-UniRule"/>
</dbReference>
<keyword evidence="6" id="KW-0238">DNA-binding</keyword>
<dbReference type="Pfam" id="PF13361">
    <property type="entry name" value="UvrD_C"/>
    <property type="match status" value="1"/>
</dbReference>
<protein>
    <recommendedName>
        <fullName evidence="9">DNA 3'-5' helicase</fullName>
        <ecNumber evidence="9">5.6.2.4</ecNumber>
    </recommendedName>
</protein>
<evidence type="ECO:0000256" key="2">
    <source>
        <dbReference type="ARBA" id="ARBA00022741"/>
    </source>
</evidence>
<reference evidence="14 15" key="1">
    <citation type="submission" date="2017-04" db="EMBL/GenBank/DDBJ databases">
        <title>The whole genome sequencing and assembly of Halobacillus mangrovi strain.</title>
        <authorList>
            <person name="Lee S.-J."/>
            <person name="Park M.-K."/>
            <person name="Kim J.-Y."/>
            <person name="Lee Y.-J."/>
            <person name="Yi H."/>
            <person name="Bahn Y.-S."/>
            <person name="Kim J.F."/>
            <person name="Lee D.-W."/>
        </authorList>
    </citation>
    <scope>NUCLEOTIDE SEQUENCE [LARGE SCALE GENOMIC DNA]</scope>
    <source>
        <strain evidence="14 15">KTB 131</strain>
    </source>
</reference>
<proteinExistence type="inferred from homology"/>
<dbReference type="PROSITE" id="PS51217">
    <property type="entry name" value="UVRD_HELICASE_CTER"/>
    <property type="match status" value="1"/>
</dbReference>
<dbReference type="InterPro" id="IPR014017">
    <property type="entry name" value="DNA_helicase_UvrD-like_C"/>
</dbReference>
<dbReference type="SUPFAM" id="SSF52540">
    <property type="entry name" value="P-loop containing nucleoside triphosphate hydrolases"/>
    <property type="match status" value="1"/>
</dbReference>
<comment type="similarity">
    <text evidence="1">Belongs to the helicase family. UvrD subfamily.</text>
</comment>
<evidence type="ECO:0000259" key="12">
    <source>
        <dbReference type="PROSITE" id="PS51198"/>
    </source>
</evidence>
<dbReference type="Proteomes" id="UP000192527">
    <property type="component" value="Chromosome"/>
</dbReference>
<keyword evidence="2 11" id="KW-0547">Nucleotide-binding</keyword>
<dbReference type="Gene3D" id="1.10.486.10">
    <property type="entry name" value="PCRA, domain 4"/>
    <property type="match status" value="1"/>
</dbReference>
<evidence type="ECO:0000256" key="8">
    <source>
        <dbReference type="ARBA" id="ARBA00034617"/>
    </source>
</evidence>
<dbReference type="PANTHER" id="PTHR11070">
    <property type="entry name" value="UVRD / RECB / PCRA DNA HELICASE FAMILY MEMBER"/>
    <property type="match status" value="1"/>
</dbReference>
<keyword evidence="3 11" id="KW-0378">Hydrolase</keyword>
<gene>
    <name evidence="14" type="ORF">HM131_17655</name>
</gene>
<dbReference type="GO" id="GO:0016887">
    <property type="term" value="F:ATP hydrolysis activity"/>
    <property type="evidence" value="ECO:0007669"/>
    <property type="project" value="RHEA"/>
</dbReference>
<dbReference type="GO" id="GO:0043138">
    <property type="term" value="F:3'-5' DNA helicase activity"/>
    <property type="evidence" value="ECO:0007669"/>
    <property type="project" value="UniProtKB-EC"/>
</dbReference>
<name>A0A1W5ZZ59_9BACI</name>
<dbReference type="GO" id="GO:0005829">
    <property type="term" value="C:cytosol"/>
    <property type="evidence" value="ECO:0007669"/>
    <property type="project" value="TreeGrafter"/>
</dbReference>
<dbReference type="EC" id="5.6.2.4" evidence="9"/>
<dbReference type="Gene3D" id="3.40.50.300">
    <property type="entry name" value="P-loop containing nucleotide triphosphate hydrolases"/>
    <property type="match status" value="2"/>
</dbReference>
<dbReference type="InterPro" id="IPR000212">
    <property type="entry name" value="DNA_helicase_UvrD/REP"/>
</dbReference>
<evidence type="ECO:0000256" key="4">
    <source>
        <dbReference type="ARBA" id="ARBA00022806"/>
    </source>
</evidence>
<dbReference type="InterPro" id="IPR013986">
    <property type="entry name" value="DExx_box_DNA_helicase_dom_sf"/>
</dbReference>
<feature type="binding site" evidence="11">
    <location>
        <begin position="59"/>
        <end position="66"/>
    </location>
    <ligand>
        <name>ATP</name>
        <dbReference type="ChEBI" id="CHEBI:30616"/>
    </ligand>
</feature>
<comment type="catalytic activity">
    <reaction evidence="10">
        <text>ATP + H2O = ADP + phosphate + H(+)</text>
        <dbReference type="Rhea" id="RHEA:13065"/>
        <dbReference type="ChEBI" id="CHEBI:15377"/>
        <dbReference type="ChEBI" id="CHEBI:15378"/>
        <dbReference type="ChEBI" id="CHEBI:30616"/>
        <dbReference type="ChEBI" id="CHEBI:43474"/>
        <dbReference type="ChEBI" id="CHEBI:456216"/>
        <dbReference type="EC" id="5.6.2.4"/>
    </reaction>
</comment>
<evidence type="ECO:0000256" key="1">
    <source>
        <dbReference type="ARBA" id="ARBA00009922"/>
    </source>
</evidence>
<keyword evidence="5 11" id="KW-0067">ATP-binding</keyword>
<keyword evidence="4 11" id="KW-0347">Helicase</keyword>
<keyword evidence="15" id="KW-1185">Reference proteome</keyword>
<sequence>MEEGFCAFFHLFFFAINTIKGRSAAMDFFEWVGKHTGVQLNDVQKQAVLHTEGPLLLLASPGSGKTTTLNMKIGYLLLEKKVSAERIMAITFSKASAQDMSDRFDHFFSNLTNDQVHFSTIHSFAFKVVREWLRKNRLDFQLIEGNISDEELKKGWDGPDIPLHKKFILKKLYEDTNGAQISDDDMDELMTYISFVKNRMLQGKVLERVRCNVKNAIEIFRAYERFKKKHTNRLLLDFDDMLTYCHQILVDDQDILSKYQQQFEYILTDESQDNSVVQHEIVELLAQPQNNLCIVADDDQSIFMWRGSDVTKLLQFEKTYREATVMTMSQNYRSSQEIVKASNQFIKRNQNRYPKEMFTNNPSAQPIEIKSMRNYEDQLQYVTEEIRKSGGTEEVAVLYRNNASAVPLADKLDKAGIDFYMKDIDAKFFKHWIVEDMLNFMRFSYNKSRVDILERIHTKFNAYISKQQIALLKKKNSGTSVFEALLESDIPSYQQKALPKAEKLFKDINQMEPDKAIRTIREKLGYDRAITKMCEKFGFNAEHLFGILDTLEKIAEGLGTLKGFADRLKELENLIQTSKFNKNKSPLTLTTFHSAKGLEYDKVYMIDLINGVVPSKDDMDRYRNKEYGPIEEAVRLFYVGMTRARTNLELLTYNYKGNERVTESMFVTNVKKIIKPAGEKSSTKNHIRADLSDENLLQLDEIELGREIIHRKFGPGVIKEYGGDQIGIQFDEAGYKELLVEVCISNGLLRNKEENVK</sequence>
<evidence type="ECO:0000256" key="3">
    <source>
        <dbReference type="ARBA" id="ARBA00022801"/>
    </source>
</evidence>
<evidence type="ECO:0000313" key="14">
    <source>
        <dbReference type="EMBL" id="ARI78549.1"/>
    </source>
</evidence>
<dbReference type="CDD" id="cd17932">
    <property type="entry name" value="DEXQc_UvrD"/>
    <property type="match status" value="1"/>
</dbReference>
<feature type="domain" description="UvrD-like helicase ATP-binding" evidence="12">
    <location>
        <begin position="38"/>
        <end position="335"/>
    </location>
</feature>
<dbReference type="Pfam" id="PF00580">
    <property type="entry name" value="UvrD-helicase"/>
    <property type="match status" value="1"/>
</dbReference>
<comment type="catalytic activity">
    <reaction evidence="8">
        <text>Couples ATP hydrolysis with the unwinding of duplex DNA by translocating in the 3'-5' direction.</text>
        <dbReference type="EC" id="5.6.2.4"/>
    </reaction>
</comment>
<dbReference type="EMBL" id="CP020772">
    <property type="protein sequence ID" value="ARI78549.1"/>
    <property type="molecule type" value="Genomic_DNA"/>
</dbReference>